<proteinExistence type="predicted"/>
<dbReference type="Gene3D" id="3.40.50.720">
    <property type="entry name" value="NAD(P)-binding Rossmann-like Domain"/>
    <property type="match status" value="1"/>
</dbReference>
<accession>A0A3D5IZX3</accession>
<dbReference type="InterPro" id="IPR037108">
    <property type="entry name" value="TM1727-like_C_sf"/>
</dbReference>
<dbReference type="Pfam" id="PF10728">
    <property type="entry name" value="DUF2520"/>
    <property type="match status" value="1"/>
</dbReference>
<evidence type="ECO:0000313" key="3">
    <source>
        <dbReference type="Proteomes" id="UP000264330"/>
    </source>
</evidence>
<dbReference type="InterPro" id="IPR008927">
    <property type="entry name" value="6-PGluconate_DH-like_C_sf"/>
</dbReference>
<dbReference type="EMBL" id="DPMF01000243">
    <property type="protein sequence ID" value="HCV81435.1"/>
    <property type="molecule type" value="Genomic_DNA"/>
</dbReference>
<reference evidence="2 3" key="1">
    <citation type="journal article" date="2018" name="Nat. Biotechnol.">
        <title>A standardized bacterial taxonomy based on genome phylogeny substantially revises the tree of life.</title>
        <authorList>
            <person name="Parks D.H."/>
            <person name="Chuvochina M."/>
            <person name="Waite D.W."/>
            <person name="Rinke C."/>
            <person name="Skarshewski A."/>
            <person name="Chaumeil P.A."/>
            <person name="Hugenholtz P."/>
        </authorList>
    </citation>
    <scope>NUCLEOTIDE SEQUENCE [LARGE SCALE GENOMIC DNA]</scope>
    <source>
        <strain evidence="2">UBA9359</strain>
    </source>
</reference>
<dbReference type="InterPro" id="IPR018931">
    <property type="entry name" value="DUF2520"/>
</dbReference>
<comment type="caution">
    <text evidence="2">The sequence shown here is derived from an EMBL/GenBank/DDBJ whole genome shotgun (WGS) entry which is preliminary data.</text>
</comment>
<protein>
    <submittedName>
        <fullName evidence="2">DUF2520 domain-containing protein</fullName>
    </submittedName>
</protein>
<dbReference type="RefSeq" id="WP_013071751.1">
    <property type="nucleotide sequence ID" value="NZ_CAJXAW010000001.1"/>
</dbReference>
<dbReference type="Gene3D" id="1.10.1040.20">
    <property type="entry name" value="ProC-like, C-terminal domain"/>
    <property type="match status" value="1"/>
</dbReference>
<evidence type="ECO:0000313" key="2">
    <source>
        <dbReference type="EMBL" id="HCV81435.1"/>
    </source>
</evidence>
<dbReference type="AlphaFoldDB" id="A0A3D5IZX3"/>
<sequence length="253" mass="28562">MIKVVLLGAGNLAYHLFRVFKASKDVEIIQIFNHRKEKLAGFNNEVATTTLLSEIKEADFYLISVKDDAIIEVSSQLQANNSIVLHTSGAVSMDILARHSNIGVFYPLQSFSKEKEVNFEQIPICIEANSEENLKKIRELALQISASVYEISSEQRRISHVAAVFANNFSNFMLSKASEICEKHQIPFDILKPLIEETFEKIKKVAPKEAQTGPARRNDKKTMAAHLAYLDQDQQKLYKTISEAILKSYGKEL</sequence>
<name>A0A3D5IZX3_9FLAO</name>
<dbReference type="Proteomes" id="UP000264330">
    <property type="component" value="Unassembled WGS sequence"/>
</dbReference>
<feature type="domain" description="DUF2520" evidence="1">
    <location>
        <begin position="122"/>
        <end position="244"/>
    </location>
</feature>
<gene>
    <name evidence="2" type="ORF">DGQ38_10340</name>
</gene>
<dbReference type="SUPFAM" id="SSF51735">
    <property type="entry name" value="NAD(P)-binding Rossmann-fold domains"/>
    <property type="match status" value="1"/>
</dbReference>
<dbReference type="PANTHER" id="PTHR40459:SF1">
    <property type="entry name" value="CONSERVED HYPOTHETICAL ALANINE AND LEUCINE RICH PROTEIN"/>
    <property type="match status" value="1"/>
</dbReference>
<dbReference type="OMA" id="FACNFTN"/>
<dbReference type="SUPFAM" id="SSF48179">
    <property type="entry name" value="6-phosphogluconate dehydrogenase C-terminal domain-like"/>
    <property type="match status" value="1"/>
</dbReference>
<evidence type="ECO:0000259" key="1">
    <source>
        <dbReference type="Pfam" id="PF10728"/>
    </source>
</evidence>
<dbReference type="InterPro" id="IPR036291">
    <property type="entry name" value="NAD(P)-bd_dom_sf"/>
</dbReference>
<organism evidence="2 3">
    <name type="scientific">Zunongwangia profunda</name>
    <dbReference type="NCBI Taxonomy" id="398743"/>
    <lineage>
        <taxon>Bacteria</taxon>
        <taxon>Pseudomonadati</taxon>
        <taxon>Bacteroidota</taxon>
        <taxon>Flavobacteriia</taxon>
        <taxon>Flavobacteriales</taxon>
        <taxon>Flavobacteriaceae</taxon>
        <taxon>Zunongwangia</taxon>
    </lineage>
</organism>
<dbReference type="PANTHER" id="PTHR40459">
    <property type="entry name" value="CONSERVED HYPOTHETICAL ALANINE AND LEUCINE RICH PROTEIN"/>
    <property type="match status" value="1"/>
</dbReference>